<evidence type="ECO:0000256" key="2">
    <source>
        <dbReference type="ARBA" id="ARBA00006727"/>
    </source>
</evidence>
<feature type="transmembrane region" description="Helical" evidence="4">
    <location>
        <begin position="54"/>
        <end position="74"/>
    </location>
</feature>
<comment type="similarity">
    <text evidence="2">Belongs to the major facilitator superfamily. Monocarboxylate porter (TC 2.A.1.13) family.</text>
</comment>
<feature type="transmembrane region" description="Helical" evidence="4">
    <location>
        <begin position="123"/>
        <end position="142"/>
    </location>
</feature>
<comment type="subcellular location">
    <subcellularLocation>
        <location evidence="1">Membrane</location>
        <topology evidence="1">Multi-pass membrane protein</topology>
    </subcellularLocation>
</comment>
<evidence type="ECO:0000313" key="7">
    <source>
        <dbReference type="Proteomes" id="UP000305067"/>
    </source>
</evidence>
<feature type="transmembrane region" description="Helical" evidence="4">
    <location>
        <begin position="262"/>
        <end position="282"/>
    </location>
</feature>
<dbReference type="InterPro" id="IPR011701">
    <property type="entry name" value="MFS"/>
</dbReference>
<sequence>MSSERSESVVHTHSSTSSTVTHSQPVLSNVEKGLPPPQADPTPVAFPEGGLQGWLTVLGGALVCFCGFGVVQSFGVYQDYYTRVHLNNRTPSQVSWIGSVQVFLLFALGIPAGKLFDDGRFRLCIGAGSAIFVFSSFMLSLAKPQQYYQYFLAQGVGMGTGMGLMFLPAVSVTSHYFRARRSLAMGIVVAGSSIGAVIHPIILNNTFGRPDGFAWGVRYTAFLDAGLLIAANVLMKTRLPPKPSKLRPKQVLKEFFTSDKPYILYAAGSFLVVWGLYVPFFYLQLFTALHGVSSVLVTYSISIMNVSSIFGRIVPNLLADRYQASEPHAVMIPSTMITAGLVFALLGATTTAGTVVFGILYGFFSGAFVSLASPAAASFSTKPDMSDVGLRVGVIATVMGFASLTGNPIAGALLSPPHYTWWRPLLFSTLVMLSGCLLLLFSRNSQIKRRKEGGVSR</sequence>
<evidence type="ECO:0000256" key="1">
    <source>
        <dbReference type="ARBA" id="ARBA00004141"/>
    </source>
</evidence>
<feature type="transmembrane region" description="Helical" evidence="4">
    <location>
        <begin position="355"/>
        <end position="376"/>
    </location>
</feature>
<keyword evidence="4" id="KW-0472">Membrane</keyword>
<gene>
    <name evidence="6" type="ORF">BDV98DRAFT_622289</name>
</gene>
<dbReference type="OrthoDB" id="6499973at2759"/>
<feature type="region of interest" description="Disordered" evidence="3">
    <location>
        <begin position="1"/>
        <end position="42"/>
    </location>
</feature>
<feature type="transmembrane region" description="Helical" evidence="4">
    <location>
        <begin position="421"/>
        <end position="441"/>
    </location>
</feature>
<dbReference type="InterPro" id="IPR036259">
    <property type="entry name" value="MFS_trans_sf"/>
</dbReference>
<feature type="transmembrane region" description="Helical" evidence="4">
    <location>
        <begin position="148"/>
        <end position="170"/>
    </location>
</feature>
<evidence type="ECO:0000256" key="3">
    <source>
        <dbReference type="SAM" id="MobiDB-lite"/>
    </source>
</evidence>
<dbReference type="PANTHER" id="PTHR11360:SF234">
    <property type="entry name" value="MFS-TYPE TRANSPORTER DBAD-RELATED"/>
    <property type="match status" value="1"/>
</dbReference>
<keyword evidence="4" id="KW-0812">Transmembrane</keyword>
<name>A0A5C3QEB3_9AGAR</name>
<dbReference type="GO" id="GO:0022857">
    <property type="term" value="F:transmembrane transporter activity"/>
    <property type="evidence" value="ECO:0007669"/>
    <property type="project" value="InterPro"/>
</dbReference>
<dbReference type="InterPro" id="IPR020846">
    <property type="entry name" value="MFS_dom"/>
</dbReference>
<keyword evidence="4" id="KW-1133">Transmembrane helix</keyword>
<dbReference type="Proteomes" id="UP000305067">
    <property type="component" value="Unassembled WGS sequence"/>
</dbReference>
<feature type="transmembrane region" description="Helical" evidence="4">
    <location>
        <begin position="182"/>
        <end position="203"/>
    </location>
</feature>
<dbReference type="Gene3D" id="1.20.1250.20">
    <property type="entry name" value="MFS general substrate transporter like domains"/>
    <property type="match status" value="2"/>
</dbReference>
<reference evidence="6 7" key="1">
    <citation type="journal article" date="2019" name="Nat. Ecol. Evol.">
        <title>Megaphylogeny resolves global patterns of mushroom evolution.</title>
        <authorList>
            <person name="Varga T."/>
            <person name="Krizsan K."/>
            <person name="Foldi C."/>
            <person name="Dima B."/>
            <person name="Sanchez-Garcia M."/>
            <person name="Sanchez-Ramirez S."/>
            <person name="Szollosi G.J."/>
            <person name="Szarkandi J.G."/>
            <person name="Papp V."/>
            <person name="Albert L."/>
            <person name="Andreopoulos W."/>
            <person name="Angelini C."/>
            <person name="Antonin V."/>
            <person name="Barry K.W."/>
            <person name="Bougher N.L."/>
            <person name="Buchanan P."/>
            <person name="Buyck B."/>
            <person name="Bense V."/>
            <person name="Catcheside P."/>
            <person name="Chovatia M."/>
            <person name="Cooper J."/>
            <person name="Damon W."/>
            <person name="Desjardin D."/>
            <person name="Finy P."/>
            <person name="Geml J."/>
            <person name="Haridas S."/>
            <person name="Hughes K."/>
            <person name="Justo A."/>
            <person name="Karasinski D."/>
            <person name="Kautmanova I."/>
            <person name="Kiss B."/>
            <person name="Kocsube S."/>
            <person name="Kotiranta H."/>
            <person name="LaButti K.M."/>
            <person name="Lechner B.E."/>
            <person name="Liimatainen K."/>
            <person name="Lipzen A."/>
            <person name="Lukacs Z."/>
            <person name="Mihaltcheva S."/>
            <person name="Morgado L.N."/>
            <person name="Niskanen T."/>
            <person name="Noordeloos M.E."/>
            <person name="Ohm R.A."/>
            <person name="Ortiz-Santana B."/>
            <person name="Ovrebo C."/>
            <person name="Racz N."/>
            <person name="Riley R."/>
            <person name="Savchenko A."/>
            <person name="Shiryaev A."/>
            <person name="Soop K."/>
            <person name="Spirin V."/>
            <person name="Szebenyi C."/>
            <person name="Tomsovsky M."/>
            <person name="Tulloss R.E."/>
            <person name="Uehling J."/>
            <person name="Grigoriev I.V."/>
            <person name="Vagvolgyi C."/>
            <person name="Papp T."/>
            <person name="Martin F.M."/>
            <person name="Miettinen O."/>
            <person name="Hibbett D.S."/>
            <person name="Nagy L.G."/>
        </authorList>
    </citation>
    <scope>NUCLEOTIDE SEQUENCE [LARGE SCALE GENOMIC DNA]</scope>
    <source>
        <strain evidence="6 7">CBS 309.79</strain>
    </source>
</reference>
<feature type="domain" description="Major facilitator superfamily (MFS) profile" evidence="5">
    <location>
        <begin position="261"/>
        <end position="457"/>
    </location>
</feature>
<feature type="compositionally biased region" description="Low complexity" evidence="3">
    <location>
        <begin position="11"/>
        <end position="23"/>
    </location>
</feature>
<dbReference type="AlphaFoldDB" id="A0A5C3QEB3"/>
<feature type="transmembrane region" description="Helical" evidence="4">
    <location>
        <begin position="388"/>
        <end position="409"/>
    </location>
</feature>
<feature type="transmembrane region" description="Helical" evidence="4">
    <location>
        <begin position="330"/>
        <end position="349"/>
    </location>
</feature>
<dbReference type="EMBL" id="ML178829">
    <property type="protein sequence ID" value="TFL00415.1"/>
    <property type="molecule type" value="Genomic_DNA"/>
</dbReference>
<organism evidence="6 7">
    <name type="scientific">Pterulicium gracile</name>
    <dbReference type="NCBI Taxonomy" id="1884261"/>
    <lineage>
        <taxon>Eukaryota</taxon>
        <taxon>Fungi</taxon>
        <taxon>Dikarya</taxon>
        <taxon>Basidiomycota</taxon>
        <taxon>Agaricomycotina</taxon>
        <taxon>Agaricomycetes</taxon>
        <taxon>Agaricomycetidae</taxon>
        <taxon>Agaricales</taxon>
        <taxon>Pleurotineae</taxon>
        <taxon>Pterulaceae</taxon>
        <taxon>Pterulicium</taxon>
    </lineage>
</organism>
<dbReference type="Pfam" id="PF07690">
    <property type="entry name" value="MFS_1"/>
    <property type="match status" value="1"/>
</dbReference>
<feature type="compositionally biased region" description="Basic and acidic residues" evidence="3">
    <location>
        <begin position="1"/>
        <end position="10"/>
    </location>
</feature>
<feature type="transmembrane region" description="Helical" evidence="4">
    <location>
        <begin position="215"/>
        <end position="235"/>
    </location>
</feature>
<dbReference type="PANTHER" id="PTHR11360">
    <property type="entry name" value="MONOCARBOXYLATE TRANSPORTER"/>
    <property type="match status" value="1"/>
</dbReference>
<evidence type="ECO:0000256" key="4">
    <source>
        <dbReference type="SAM" id="Phobius"/>
    </source>
</evidence>
<dbReference type="InterPro" id="IPR050327">
    <property type="entry name" value="Proton-linked_MCT"/>
</dbReference>
<feature type="transmembrane region" description="Helical" evidence="4">
    <location>
        <begin position="94"/>
        <end position="116"/>
    </location>
</feature>
<protein>
    <submittedName>
        <fullName evidence="6">Major facilitator superfamily domain-containing protein</fullName>
    </submittedName>
</protein>
<evidence type="ECO:0000259" key="5">
    <source>
        <dbReference type="PROSITE" id="PS50850"/>
    </source>
</evidence>
<dbReference type="SUPFAM" id="SSF103473">
    <property type="entry name" value="MFS general substrate transporter"/>
    <property type="match status" value="1"/>
</dbReference>
<accession>A0A5C3QEB3</accession>
<feature type="transmembrane region" description="Helical" evidence="4">
    <location>
        <begin position="288"/>
        <end position="310"/>
    </location>
</feature>
<keyword evidence="7" id="KW-1185">Reference proteome</keyword>
<evidence type="ECO:0000313" key="6">
    <source>
        <dbReference type="EMBL" id="TFL00415.1"/>
    </source>
</evidence>
<proteinExistence type="inferred from homology"/>
<dbReference type="PROSITE" id="PS50850">
    <property type="entry name" value="MFS"/>
    <property type="match status" value="1"/>
</dbReference>
<dbReference type="GO" id="GO:0016020">
    <property type="term" value="C:membrane"/>
    <property type="evidence" value="ECO:0007669"/>
    <property type="project" value="UniProtKB-SubCell"/>
</dbReference>